<dbReference type="EMBL" id="LR796307">
    <property type="protein sequence ID" value="CAB4135950.1"/>
    <property type="molecule type" value="Genomic_DNA"/>
</dbReference>
<accession>A0A6J5LSM1</accession>
<organism evidence="1">
    <name type="scientific">uncultured Caudovirales phage</name>
    <dbReference type="NCBI Taxonomy" id="2100421"/>
    <lineage>
        <taxon>Viruses</taxon>
        <taxon>Duplodnaviria</taxon>
        <taxon>Heunggongvirae</taxon>
        <taxon>Uroviricota</taxon>
        <taxon>Caudoviricetes</taxon>
        <taxon>Peduoviridae</taxon>
        <taxon>Maltschvirus</taxon>
        <taxon>Maltschvirus maltsch</taxon>
    </lineage>
</organism>
<reference evidence="1" key="1">
    <citation type="submission" date="2020-04" db="EMBL/GenBank/DDBJ databases">
        <authorList>
            <person name="Chiriac C."/>
            <person name="Salcher M."/>
            <person name="Ghai R."/>
            <person name="Kavagutti S V."/>
        </authorList>
    </citation>
    <scope>NUCLEOTIDE SEQUENCE</scope>
</reference>
<evidence type="ECO:0000313" key="1">
    <source>
        <dbReference type="EMBL" id="CAB4135950.1"/>
    </source>
</evidence>
<sequence>MKKKSRSKSNREIVCQGAAGTETCGSDRLDRWWALLEGEINEACARFWQATPERRKIEAMRRNGPMF</sequence>
<protein>
    <submittedName>
        <fullName evidence="1">Uncharacterized protein</fullName>
    </submittedName>
</protein>
<proteinExistence type="predicted"/>
<gene>
    <name evidence="1" type="ORF">UFOVP300_19</name>
</gene>
<name>A0A6J5LSM1_9CAUD</name>